<gene>
    <name evidence="1" type="ORF">KCG35_19745</name>
</gene>
<evidence type="ECO:0000313" key="2">
    <source>
        <dbReference type="Proteomes" id="UP000690515"/>
    </source>
</evidence>
<accession>A0ABS5ZGW5</accession>
<dbReference type="RefSeq" id="WP_215821593.1">
    <property type="nucleotide sequence ID" value="NZ_JAGSOY010000071.1"/>
</dbReference>
<protein>
    <submittedName>
        <fullName evidence="1">Uncharacterized protein</fullName>
    </submittedName>
</protein>
<name>A0ABS5ZGW5_9GAMM</name>
<comment type="caution">
    <text evidence="1">The sequence shown here is derived from an EMBL/GenBank/DDBJ whole genome shotgun (WGS) entry which is preliminary data.</text>
</comment>
<keyword evidence="2" id="KW-1185">Reference proteome</keyword>
<sequence>MSIYYIAYELHDGELDDYCSMDEVLQRLGAEKILPFMWLIRLPGSQTKLFDMIRKYLPDQERDKLIFIKPKEVCTSKALDSIPGKRALSAMIPETT</sequence>
<evidence type="ECO:0000313" key="1">
    <source>
        <dbReference type="EMBL" id="MBU2713306.1"/>
    </source>
</evidence>
<dbReference type="EMBL" id="JAGSOY010000071">
    <property type="protein sequence ID" value="MBU2713306.1"/>
    <property type="molecule type" value="Genomic_DNA"/>
</dbReference>
<reference evidence="1 2" key="1">
    <citation type="submission" date="2021-04" db="EMBL/GenBank/DDBJ databases">
        <authorList>
            <person name="Pira H."/>
            <person name="Risdian C."/>
            <person name="Wink J."/>
        </authorList>
    </citation>
    <scope>NUCLEOTIDE SEQUENCE [LARGE SCALE GENOMIC DNA]</scope>
    <source>
        <strain evidence="1 2">WH53</strain>
    </source>
</reference>
<proteinExistence type="predicted"/>
<dbReference type="Proteomes" id="UP000690515">
    <property type="component" value="Unassembled WGS sequence"/>
</dbReference>
<organism evidence="1 2">
    <name type="scientific">Zooshikella harenae</name>
    <dbReference type="NCBI Taxonomy" id="2827238"/>
    <lineage>
        <taxon>Bacteria</taxon>
        <taxon>Pseudomonadati</taxon>
        <taxon>Pseudomonadota</taxon>
        <taxon>Gammaproteobacteria</taxon>
        <taxon>Oceanospirillales</taxon>
        <taxon>Zooshikellaceae</taxon>
        <taxon>Zooshikella</taxon>
    </lineage>
</organism>